<sequence length="559" mass="61970">MPQFLKTSLALLASIFALSSILHSADRPNVIIIFTDDHGWADLSIQGVLEDVKTPHTDQLARSGVLFTSGYVTAPQCRPSRAGLMTGRYQNRFGLEHNGHNGFPWSEYTIAERLRDVGYITGMAGKWHLDGFVDSLGKLPDGSDATPEQINGKGRELAKAHRNSPNPGQVHRHGFQEHFSGSMNNYVATHSANGKKLKGVVAHKDERYRLEVQAEWSVNFIKRHAKGEKPFFLYTSFYAPHVPLEAPEKYLKRFPGKMPERRRKALAMLSAVDDGVGLIRKTLEEEGVLENTIIFYMGDNGAPLKMHKIDAPGGGPGWDGSLNEPWIGEKGMLTEGGIRVPFIASWPAGFPGGQVDDRPVISIDTIATALVAGGAKLDDRIDGVDLSPYLTGKKLSHPHENLYWRWAGQYAIRSGKWKYLKAGKREYLFDLSTDAQESKNLIQANPEIAATLKGDLISWSEEQYEPGFDHPVGYAGNRYFDHYLDGKRQAPPQTPAAAKPAKPTKQRSLFKLRDTNKDGFVTLAEFIGDPEGRNVSALTKRFHNLDKNGDAQLDSGELK</sequence>
<evidence type="ECO:0000256" key="6">
    <source>
        <dbReference type="SAM" id="SignalP"/>
    </source>
</evidence>
<keyword evidence="6" id="KW-0732">Signal</keyword>
<keyword evidence="3 8" id="KW-0378">Hydrolase</keyword>
<gene>
    <name evidence="8" type="ORF">JIN87_24350</name>
</gene>
<keyword evidence="9" id="KW-1185">Reference proteome</keyword>
<feature type="chain" id="PRO_5037481457" evidence="6">
    <location>
        <begin position="25"/>
        <end position="559"/>
    </location>
</feature>
<comment type="caution">
    <text evidence="8">The sequence shown here is derived from an EMBL/GenBank/DDBJ whole genome shotgun (WGS) entry which is preliminary data.</text>
</comment>
<dbReference type="Pfam" id="PF00884">
    <property type="entry name" value="Sulfatase"/>
    <property type="match status" value="1"/>
</dbReference>
<feature type="compositionally biased region" description="Low complexity" evidence="5">
    <location>
        <begin position="489"/>
        <end position="501"/>
    </location>
</feature>
<dbReference type="GO" id="GO:0005509">
    <property type="term" value="F:calcium ion binding"/>
    <property type="evidence" value="ECO:0007669"/>
    <property type="project" value="InterPro"/>
</dbReference>
<dbReference type="EMBL" id="JAENIL010000068">
    <property type="protein sequence ID" value="MBK1880038.1"/>
    <property type="molecule type" value="Genomic_DNA"/>
</dbReference>
<dbReference type="RefSeq" id="WP_200358547.1">
    <property type="nucleotide sequence ID" value="NZ_JAENIL010000068.1"/>
</dbReference>
<dbReference type="AlphaFoldDB" id="A0A934S6W5"/>
<evidence type="ECO:0000256" key="5">
    <source>
        <dbReference type="SAM" id="MobiDB-lite"/>
    </source>
</evidence>
<dbReference type="Gene3D" id="1.10.238.10">
    <property type="entry name" value="EF-hand"/>
    <property type="match status" value="1"/>
</dbReference>
<dbReference type="Gene3D" id="3.40.720.10">
    <property type="entry name" value="Alkaline Phosphatase, subunit A"/>
    <property type="match status" value="1"/>
</dbReference>
<organism evidence="8 9">
    <name type="scientific">Pelagicoccus mobilis</name>
    <dbReference type="NCBI Taxonomy" id="415221"/>
    <lineage>
        <taxon>Bacteria</taxon>
        <taxon>Pseudomonadati</taxon>
        <taxon>Verrucomicrobiota</taxon>
        <taxon>Opitutia</taxon>
        <taxon>Puniceicoccales</taxon>
        <taxon>Pelagicoccaceae</taxon>
        <taxon>Pelagicoccus</taxon>
    </lineage>
</organism>
<evidence type="ECO:0000256" key="1">
    <source>
        <dbReference type="ARBA" id="ARBA00008779"/>
    </source>
</evidence>
<dbReference type="InterPro" id="IPR002048">
    <property type="entry name" value="EF_hand_dom"/>
</dbReference>
<reference evidence="8" key="1">
    <citation type="submission" date="2021-01" db="EMBL/GenBank/DDBJ databases">
        <title>Modified the classification status of verrucomicrobia.</title>
        <authorList>
            <person name="Feng X."/>
        </authorList>
    </citation>
    <scope>NUCLEOTIDE SEQUENCE</scope>
    <source>
        <strain evidence="8">KCTC 13126</strain>
    </source>
</reference>
<evidence type="ECO:0000259" key="7">
    <source>
        <dbReference type="PROSITE" id="PS50222"/>
    </source>
</evidence>
<dbReference type="PANTHER" id="PTHR42693:SF53">
    <property type="entry name" value="ENDO-4-O-SULFATASE"/>
    <property type="match status" value="1"/>
</dbReference>
<dbReference type="Gene3D" id="3.30.1120.10">
    <property type="match status" value="1"/>
</dbReference>
<dbReference type="SUPFAM" id="SSF47473">
    <property type="entry name" value="EF-hand"/>
    <property type="match status" value="1"/>
</dbReference>
<evidence type="ECO:0000256" key="4">
    <source>
        <dbReference type="ARBA" id="ARBA00022837"/>
    </source>
</evidence>
<keyword evidence="4" id="KW-0106">Calcium</keyword>
<dbReference type="InterPro" id="IPR000917">
    <property type="entry name" value="Sulfatase_N"/>
</dbReference>
<evidence type="ECO:0000256" key="3">
    <source>
        <dbReference type="ARBA" id="ARBA00022801"/>
    </source>
</evidence>
<dbReference type="InterPro" id="IPR017850">
    <property type="entry name" value="Alkaline_phosphatase_core_sf"/>
</dbReference>
<dbReference type="GO" id="GO:0004065">
    <property type="term" value="F:arylsulfatase activity"/>
    <property type="evidence" value="ECO:0007669"/>
    <property type="project" value="TreeGrafter"/>
</dbReference>
<evidence type="ECO:0000313" key="9">
    <source>
        <dbReference type="Proteomes" id="UP000617628"/>
    </source>
</evidence>
<dbReference type="PANTHER" id="PTHR42693">
    <property type="entry name" value="ARYLSULFATASE FAMILY MEMBER"/>
    <property type="match status" value="1"/>
</dbReference>
<dbReference type="PROSITE" id="PS50222">
    <property type="entry name" value="EF_HAND_2"/>
    <property type="match status" value="1"/>
</dbReference>
<dbReference type="SUPFAM" id="SSF53649">
    <property type="entry name" value="Alkaline phosphatase-like"/>
    <property type="match status" value="1"/>
</dbReference>
<keyword evidence="2" id="KW-0479">Metal-binding</keyword>
<dbReference type="InterPro" id="IPR011992">
    <property type="entry name" value="EF-hand-dom_pair"/>
</dbReference>
<protein>
    <submittedName>
        <fullName evidence="8">Sulfatase-like hydrolase/transferase</fullName>
    </submittedName>
</protein>
<feature type="domain" description="EF-hand" evidence="7">
    <location>
        <begin position="533"/>
        <end position="559"/>
    </location>
</feature>
<feature type="signal peptide" evidence="6">
    <location>
        <begin position="1"/>
        <end position="24"/>
    </location>
</feature>
<dbReference type="InterPro" id="IPR024607">
    <property type="entry name" value="Sulfatase_CS"/>
</dbReference>
<dbReference type="InterPro" id="IPR050738">
    <property type="entry name" value="Sulfatase"/>
</dbReference>
<dbReference type="Proteomes" id="UP000617628">
    <property type="component" value="Unassembled WGS sequence"/>
</dbReference>
<evidence type="ECO:0000313" key="8">
    <source>
        <dbReference type="EMBL" id="MBK1880038.1"/>
    </source>
</evidence>
<comment type="similarity">
    <text evidence="1">Belongs to the sulfatase family.</text>
</comment>
<accession>A0A934S6W5</accession>
<proteinExistence type="inferred from homology"/>
<dbReference type="PROSITE" id="PS00149">
    <property type="entry name" value="SULFATASE_2"/>
    <property type="match status" value="1"/>
</dbReference>
<name>A0A934S6W5_9BACT</name>
<evidence type="ECO:0000256" key="2">
    <source>
        <dbReference type="ARBA" id="ARBA00022723"/>
    </source>
</evidence>
<feature type="region of interest" description="Disordered" evidence="5">
    <location>
        <begin position="487"/>
        <end position="506"/>
    </location>
</feature>